<keyword evidence="2" id="KW-1185">Reference proteome</keyword>
<dbReference type="EMBL" id="JAHQIW010003395">
    <property type="protein sequence ID" value="KAJ1358549.1"/>
    <property type="molecule type" value="Genomic_DNA"/>
</dbReference>
<reference evidence="1" key="1">
    <citation type="submission" date="2021-06" db="EMBL/GenBank/DDBJ databases">
        <title>Parelaphostrongylus tenuis whole genome reference sequence.</title>
        <authorList>
            <person name="Garwood T.J."/>
            <person name="Larsen P.A."/>
            <person name="Fountain-Jones N.M."/>
            <person name="Garbe J.R."/>
            <person name="Macchietto M.G."/>
            <person name="Kania S.A."/>
            <person name="Gerhold R.W."/>
            <person name="Richards J.E."/>
            <person name="Wolf T.M."/>
        </authorList>
    </citation>
    <scope>NUCLEOTIDE SEQUENCE</scope>
    <source>
        <strain evidence="1">MNPRO001-30</strain>
        <tissue evidence="1">Meninges</tissue>
    </source>
</reference>
<gene>
    <name evidence="1" type="ORF">KIN20_016999</name>
</gene>
<comment type="caution">
    <text evidence="1">The sequence shown here is derived from an EMBL/GenBank/DDBJ whole genome shotgun (WGS) entry which is preliminary data.</text>
</comment>
<dbReference type="AlphaFoldDB" id="A0AAD5N2K6"/>
<dbReference type="Proteomes" id="UP001196413">
    <property type="component" value="Unassembled WGS sequence"/>
</dbReference>
<organism evidence="1 2">
    <name type="scientific">Parelaphostrongylus tenuis</name>
    <name type="common">Meningeal worm</name>
    <dbReference type="NCBI Taxonomy" id="148309"/>
    <lineage>
        <taxon>Eukaryota</taxon>
        <taxon>Metazoa</taxon>
        <taxon>Ecdysozoa</taxon>
        <taxon>Nematoda</taxon>
        <taxon>Chromadorea</taxon>
        <taxon>Rhabditida</taxon>
        <taxon>Rhabditina</taxon>
        <taxon>Rhabditomorpha</taxon>
        <taxon>Strongyloidea</taxon>
        <taxon>Metastrongylidae</taxon>
        <taxon>Parelaphostrongylus</taxon>
    </lineage>
</organism>
<sequence length="137" mass="15821">MRAIWLESYSSGIVFSEEKAFTQKQQHLFFKIKSIIIHDLPPAIYMLLDMLEINIPWALDHKTPDVPIQFVKCRTITHDLPAQKSPAVFTGLKALKSWKPILSAEPWLTLVIVTDCKDDRRIMKLQSQILIMGNFNN</sequence>
<accession>A0AAD5N2K6</accession>
<evidence type="ECO:0000313" key="2">
    <source>
        <dbReference type="Proteomes" id="UP001196413"/>
    </source>
</evidence>
<name>A0AAD5N2K6_PARTN</name>
<proteinExistence type="predicted"/>
<protein>
    <submittedName>
        <fullName evidence="1">Uncharacterized protein</fullName>
    </submittedName>
</protein>
<evidence type="ECO:0000313" key="1">
    <source>
        <dbReference type="EMBL" id="KAJ1358549.1"/>
    </source>
</evidence>